<dbReference type="AGR" id="MGI:1859670"/>
<name>Q9D6B0_MOUSE</name>
<evidence type="ECO:0000313" key="1">
    <source>
        <dbReference type="EMBL" id="BAB29355.1"/>
    </source>
</evidence>
<reference evidence="1" key="1">
    <citation type="journal article" date="1999" name="Methods Enzymol.">
        <title>High-efficiency full-length cDNA cloning.</title>
        <authorList>
            <person name="Carninci P."/>
            <person name="Hayashizaki Y."/>
        </authorList>
    </citation>
    <scope>NUCLEOTIDE SEQUENCE</scope>
    <source>
        <strain evidence="1">C57BL/6J</strain>
        <tissue evidence="1">Placenta and extra embryonic tissue</tissue>
    </source>
</reference>
<reference evidence="1" key="2">
    <citation type="journal article" date="2000" name="Genome Res.">
        <title>Normalization and subtraction of cap-trapper-selected cDNAs to prepare full-length cDNA libraries for rapid discovery of new genes.</title>
        <authorList>
            <person name="Carninci P."/>
            <person name="Shibata Y."/>
            <person name="Hayatsu N."/>
            <person name="Sugahara Y."/>
            <person name="Shibata K."/>
            <person name="Itoh M."/>
            <person name="Konno H."/>
            <person name="Okazaki Y."/>
            <person name="Muramatsu M."/>
            <person name="Hayashizaki Y."/>
        </authorList>
    </citation>
    <scope>NUCLEOTIDE SEQUENCE</scope>
    <source>
        <strain evidence="1">C57BL/6J</strain>
        <tissue evidence="1">Placenta and extra embryonic tissue</tissue>
    </source>
</reference>
<dbReference type="AlphaFoldDB" id="Q9D6B0"/>
<reference evidence="1" key="4">
    <citation type="submission" date="2000-07" db="EMBL/GenBank/DDBJ databases">
        <authorList>
            <person name="Adachi J."/>
            <person name="Aizawa K."/>
            <person name="Akahira S."/>
            <person name="Akimura T."/>
            <person name="Arai A."/>
            <person name="Aono H."/>
            <person name="Arakawa T."/>
            <person name="Bono H."/>
            <person name="Carninci P."/>
            <person name="Fukuda S."/>
            <person name="Fukunishi Y."/>
            <person name="Furuno M."/>
            <person name="Hanagaki T."/>
            <person name="Hara A."/>
            <person name="Hayatsu N."/>
            <person name="Hiramoto K."/>
            <person name="Hiraoka T."/>
            <person name="Hori F."/>
            <person name="Imotani K."/>
            <person name="Ishii Y."/>
            <person name="Itoh M."/>
            <person name="Izawa M."/>
            <person name="Kasukawa T."/>
            <person name="Kato H."/>
            <person name="Kawai J."/>
            <person name="Kojima Y."/>
            <person name="Konno H."/>
            <person name="Kouda M."/>
            <person name="Koya S."/>
            <person name="Kurihara C."/>
            <person name="Matsuyama T."/>
            <person name="Miyazaki A."/>
            <person name="Nishi K."/>
            <person name="Nomura K."/>
            <person name="Numazaki R."/>
            <person name="Ohno M."/>
            <person name="Okazaki Y."/>
            <person name="Okido T."/>
            <person name="Owa C."/>
            <person name="Saito H."/>
            <person name="Saito R."/>
            <person name="Sakai C."/>
            <person name="Sakai K."/>
            <person name="Sano H."/>
            <person name="Sasaki D."/>
            <person name="Shibata K."/>
            <person name="Shibata Y."/>
            <person name="Shinagawa A."/>
            <person name="Shiraki T."/>
            <person name="Sogabe Y."/>
            <person name="Suzuki H."/>
            <person name="Tagami M."/>
            <person name="Tagawa A."/>
            <person name="Takahashi F."/>
            <person name="Tanaka T."/>
            <person name="Tejima Y."/>
            <person name="Toya T."/>
            <person name="Yamamura T."/>
            <person name="Yasunishi A."/>
            <person name="Yoshida K."/>
            <person name="Yoshino M."/>
            <person name="Muramatsu M."/>
            <person name="Hayashizaki Y."/>
        </authorList>
    </citation>
    <scope>NUCLEOTIDE SEQUENCE</scope>
    <source>
        <strain evidence="1">C57BL/6J</strain>
        <tissue evidence="1">Placenta and extra embryonic tissue</tissue>
    </source>
</reference>
<dbReference type="EMBL" id="AK014445">
    <property type="protein sequence ID" value="BAB29355.1"/>
    <property type="molecule type" value="mRNA"/>
</dbReference>
<reference evidence="1" key="7">
    <citation type="journal article" date="2005" name="Science">
        <title>The Transcriptional Landscape of the Mammalian Genome.</title>
        <authorList>
            <consortium name="The FANTOM Consortium"/>
            <consortium name="Riken Genome Exploration Research Group and Genome Science Group (Genome Network Project Core Group)"/>
        </authorList>
    </citation>
    <scope>NUCLEOTIDE SEQUENCE</scope>
    <source>
        <strain evidence="1">C57BL/6J</strain>
        <tissue evidence="1">Placenta and extra embryonic tissue</tissue>
    </source>
</reference>
<protein>
    <submittedName>
        <fullName evidence="1">Uncharacterized protein</fullName>
    </submittedName>
</protein>
<reference evidence="1" key="6">
    <citation type="journal article" date="2002" name="Nature">
        <title>Analysis of the mouse transcriptome based on functional annotation of 60,770 full-length cDNAs.</title>
        <authorList>
            <consortium name="The FANTOM Consortium and the RIKEN Genome Exploration Research Group Phase I and II Team"/>
        </authorList>
    </citation>
    <scope>NUCLEOTIDE SEQUENCE</scope>
    <source>
        <strain evidence="1">C57BL/6J</strain>
        <tissue evidence="1">Placenta and extra embryonic tissue</tissue>
    </source>
</reference>
<reference evidence="1" key="3">
    <citation type="journal article" date="2000" name="Genome Res.">
        <title>RIKEN integrated sequence analysis (RISA) system--384-format sequencing pipeline with 384 multicapillary sequencer.</title>
        <authorList>
            <person name="Shibata K."/>
            <person name="Itoh M."/>
            <person name="Aizawa K."/>
            <person name="Nagaoka S."/>
            <person name="Sasaki N."/>
            <person name="Carninci P."/>
            <person name="Konno H."/>
            <person name="Akiyama J."/>
            <person name="Nishi K."/>
            <person name="Kitsunai T."/>
            <person name="Tashiro H."/>
            <person name="Itoh M."/>
            <person name="Sumi N."/>
            <person name="Ishii Y."/>
            <person name="Nakamura S."/>
            <person name="Hazama M."/>
            <person name="Nishine T."/>
            <person name="Harada A."/>
            <person name="Yamamoto R."/>
            <person name="Matsumoto H."/>
            <person name="Sakaguchi S."/>
            <person name="Ikegami T."/>
            <person name="Kashiwagi K."/>
            <person name="Fujiwake S."/>
            <person name="Inoue K."/>
            <person name="Togawa Y."/>
            <person name="Izawa M."/>
            <person name="Ohara E."/>
            <person name="Watahiki M."/>
            <person name="Yoneda Y."/>
            <person name="Ishikawa T."/>
            <person name="Ozawa K."/>
            <person name="Tanaka T."/>
            <person name="Matsuura S."/>
            <person name="Kawai J."/>
            <person name="Okazaki Y."/>
            <person name="Muramatsu M."/>
            <person name="Inoue Y."/>
            <person name="Kira A."/>
            <person name="Hayashizaki Y."/>
        </authorList>
    </citation>
    <scope>NUCLEOTIDE SEQUENCE</scope>
    <source>
        <strain evidence="1">C57BL/6J</strain>
        <tissue evidence="1">Placenta and extra embryonic tissue</tissue>
    </source>
</reference>
<evidence type="ECO:0000313" key="2">
    <source>
        <dbReference type="MGI" id="MGI:1859670"/>
    </source>
</evidence>
<gene>
    <name evidence="2" type="primary">Adgrg3</name>
    <name evidence="2" type="synonym">Gpr97</name>
</gene>
<proteinExistence type="evidence at transcript level"/>
<reference evidence="1" key="8">
    <citation type="journal article" date="2005" name="Science">
        <title>Antisense Transcription in the Mammalian Transcriptome.</title>
        <authorList>
            <consortium name="RIKEN Genome Exploration Research Group and Genome Science Group (Genome Network Project Core Group) and the FANTOM Consortium"/>
        </authorList>
    </citation>
    <scope>NUCLEOTIDE SEQUENCE</scope>
    <source>
        <strain evidence="1">C57BL/6J</strain>
        <tissue evidence="1">Placenta and extra embryonic tissue</tissue>
    </source>
</reference>
<reference evidence="1" key="5">
    <citation type="journal article" date="2001" name="Nature">
        <title>Functional annotation of a full-length mouse cDNA collection.</title>
        <authorList>
            <consortium name="The RIKEN Genome Exploration Research Group Phase II Team and the FANTOM Consortium"/>
        </authorList>
    </citation>
    <scope>NUCLEOTIDE SEQUENCE</scope>
    <source>
        <strain evidence="1">C57BL/6J</strain>
        <tissue evidence="1">Placenta and extra embryonic tissue</tissue>
    </source>
</reference>
<sequence>MGPKSYKCRSAGLKSPCKPWSPSQQCYLYPCCYGDRSLELSSCGPPLIHQERTRTEACSIYIWPRGKREKKQLFPRRLYSYGTALPTISTQPEHQAWLCQANNCHTFK</sequence>
<organism evidence="1">
    <name type="scientific">Mus musculus</name>
    <name type="common">Mouse</name>
    <dbReference type="NCBI Taxonomy" id="10090"/>
    <lineage>
        <taxon>Eukaryota</taxon>
        <taxon>Metazoa</taxon>
        <taxon>Chordata</taxon>
        <taxon>Craniata</taxon>
        <taxon>Vertebrata</taxon>
        <taxon>Euteleostomi</taxon>
        <taxon>Mammalia</taxon>
        <taxon>Eutheria</taxon>
        <taxon>Euarchontoglires</taxon>
        <taxon>Glires</taxon>
        <taxon>Rodentia</taxon>
        <taxon>Myomorpha</taxon>
        <taxon>Muroidea</taxon>
        <taxon>Muridae</taxon>
        <taxon>Murinae</taxon>
        <taxon>Mus</taxon>
        <taxon>Mus</taxon>
    </lineage>
</organism>
<dbReference type="MGI" id="MGI:1859670">
    <property type="gene designation" value="Adgrg3"/>
</dbReference>
<accession>Q9D6B0</accession>